<dbReference type="EMBL" id="KF127398">
    <property type="protein sequence ID" value="AIA94753.1"/>
    <property type="molecule type" value="Genomic_DNA"/>
</dbReference>
<name>A0A060CDK3_9XANT</name>
<keyword evidence="1" id="KW-1133">Transmembrane helix</keyword>
<feature type="transmembrane region" description="Helical" evidence="1">
    <location>
        <begin position="14"/>
        <end position="34"/>
    </location>
</feature>
<proteinExistence type="predicted"/>
<evidence type="ECO:0000256" key="1">
    <source>
        <dbReference type="SAM" id="Phobius"/>
    </source>
</evidence>
<dbReference type="AlphaFoldDB" id="A0A060CDK3"/>
<keyword evidence="1" id="KW-0812">Transmembrane</keyword>
<accession>A0A060CDK3</accession>
<reference evidence="2" key="1">
    <citation type="journal article" date="2013" name="Environ. Microbiol.">
        <title>Seasonally variable intestinal metagenomes of the red palm weevil (Rhynchophorus ferrugineus).</title>
        <authorList>
            <person name="Jia S."/>
            <person name="Zhang X."/>
            <person name="Zhang G."/>
            <person name="Yin A."/>
            <person name="Zhang S."/>
            <person name="Li F."/>
            <person name="Wang L."/>
            <person name="Zhao D."/>
            <person name="Yun Q."/>
            <person name="Tala"/>
            <person name="Wang J."/>
            <person name="Sun G."/>
            <person name="Baabdullah M."/>
            <person name="Yu X."/>
            <person name="Hu S."/>
            <person name="Al-Mssallem I.S."/>
            <person name="Yu J."/>
        </authorList>
    </citation>
    <scope>NUCLEOTIDE SEQUENCE</scope>
</reference>
<keyword evidence="1" id="KW-0472">Membrane</keyword>
<organism evidence="2">
    <name type="scientific">uncultured Xanthomonas sp</name>
    <dbReference type="NCBI Taxonomy" id="152831"/>
    <lineage>
        <taxon>Bacteria</taxon>
        <taxon>Pseudomonadati</taxon>
        <taxon>Pseudomonadota</taxon>
        <taxon>Gammaproteobacteria</taxon>
        <taxon>Lysobacterales</taxon>
        <taxon>Lysobacteraceae</taxon>
        <taxon>Xanthomonas</taxon>
        <taxon>environmental samples</taxon>
    </lineage>
</organism>
<protein>
    <submittedName>
        <fullName evidence="2">CAZy families GT83 protein</fullName>
    </submittedName>
</protein>
<sequence>MAAWLRPRRAAGDVALVMNVVVWLFYALVLAPLLDDENSGRGLMQAARDEAGPATTIGLVDWREQLLLQAVGPVAEFGFRQPPEEQWRRGIDWLRTPAAGPRVLLGQGDALPACIDRSRLHALGAANRRDWWLVRLDAVSECPHE</sequence>
<evidence type="ECO:0000313" key="2">
    <source>
        <dbReference type="EMBL" id="AIA94753.1"/>
    </source>
</evidence>